<dbReference type="NCBIfam" id="TIGR01909">
    <property type="entry name" value="C_GCAxxG_C_C"/>
    <property type="match status" value="1"/>
</dbReference>
<protein>
    <submittedName>
        <fullName evidence="1">C_GCAxxG_C_C family protein</fullName>
    </submittedName>
</protein>
<gene>
    <name evidence="1" type="ORF">H9X83_04320</name>
</gene>
<dbReference type="EMBL" id="JACSNV010000004">
    <property type="protein sequence ID" value="MBM6877387.1"/>
    <property type="molecule type" value="Genomic_DNA"/>
</dbReference>
<name>A0ABS2G893_9FIRM</name>
<evidence type="ECO:0000313" key="1">
    <source>
        <dbReference type="EMBL" id="MBM6877387.1"/>
    </source>
</evidence>
<dbReference type="Proteomes" id="UP000729290">
    <property type="component" value="Unassembled WGS sequence"/>
</dbReference>
<accession>A0ABS2G893</accession>
<organism evidence="1 2">
    <name type="scientific">Anaerotignum lactatifermentans</name>
    <dbReference type="NCBI Taxonomy" id="160404"/>
    <lineage>
        <taxon>Bacteria</taxon>
        <taxon>Bacillati</taxon>
        <taxon>Bacillota</taxon>
        <taxon>Clostridia</taxon>
        <taxon>Lachnospirales</taxon>
        <taxon>Anaerotignaceae</taxon>
        <taxon>Anaerotignum</taxon>
    </lineage>
</organism>
<reference evidence="1 2" key="1">
    <citation type="journal article" date="2021" name="Sci. Rep.">
        <title>The distribution of antibiotic resistance genes in chicken gut microbiota commensals.</title>
        <authorList>
            <person name="Juricova H."/>
            <person name="Matiasovicova J."/>
            <person name="Kubasova T."/>
            <person name="Cejkova D."/>
            <person name="Rychlik I."/>
        </authorList>
    </citation>
    <scope>NUCLEOTIDE SEQUENCE [LARGE SCALE GENOMIC DNA]</scope>
    <source>
        <strain evidence="1 2">An431b</strain>
    </source>
</reference>
<evidence type="ECO:0000313" key="2">
    <source>
        <dbReference type="Proteomes" id="UP000729290"/>
    </source>
</evidence>
<dbReference type="RefSeq" id="WP_205133392.1">
    <property type="nucleotide sequence ID" value="NZ_JACSNT010000005.1"/>
</dbReference>
<proteinExistence type="predicted"/>
<keyword evidence="2" id="KW-1185">Reference proteome</keyword>
<dbReference type="Pfam" id="PF09719">
    <property type="entry name" value="C_GCAxxG_C_C"/>
    <property type="match status" value="1"/>
</dbReference>
<sequence length="164" mass="17914">MEEEKKELTLPEQAEAQAKNYFRQGLNCTECVLASFLDIHGSDLPREIMCMATGFGGGMGHTKHVCGAVTGAVMALSLAVGRKDPMAKETMAERITELNGIYDQVAPLVNEMEETYGTLICSELSAPHGDFECKARKKSCMQMIGHCASLAMKYALENEGKTDR</sequence>
<dbReference type="InterPro" id="IPR010181">
    <property type="entry name" value="CGCAxxGCC_motif"/>
</dbReference>
<comment type="caution">
    <text evidence="1">The sequence shown here is derived from an EMBL/GenBank/DDBJ whole genome shotgun (WGS) entry which is preliminary data.</text>
</comment>